<evidence type="ECO:0000313" key="2">
    <source>
        <dbReference type="EMBL" id="KPJ52523.1"/>
    </source>
</evidence>
<reference evidence="2 3" key="1">
    <citation type="journal article" date="2015" name="Microbiome">
        <title>Genomic resolution of linkages in carbon, nitrogen, and sulfur cycling among widespread estuary sediment bacteria.</title>
        <authorList>
            <person name="Baker B.J."/>
            <person name="Lazar C.S."/>
            <person name="Teske A.P."/>
            <person name="Dick G.J."/>
        </authorList>
    </citation>
    <scope>NUCLEOTIDE SEQUENCE [LARGE SCALE GENOMIC DNA]</scope>
    <source>
        <strain evidence="2">DG_24</strain>
    </source>
</reference>
<dbReference type="InterPro" id="IPR011050">
    <property type="entry name" value="Pectin_lyase_fold/virulence"/>
</dbReference>
<proteinExistence type="predicted"/>
<organism evidence="2 3">
    <name type="scientific">candidate division TA06 bacterium DG_24</name>
    <dbReference type="NCBI Taxonomy" id="1703770"/>
    <lineage>
        <taxon>Bacteria</taxon>
        <taxon>Bacteria division TA06</taxon>
    </lineage>
</organism>
<protein>
    <recommendedName>
        <fullName evidence="4">Right handed beta helix domain-containing protein</fullName>
    </recommendedName>
</protein>
<keyword evidence="1" id="KW-0732">Signal</keyword>
<gene>
    <name evidence="2" type="ORF">AMJ39_07610</name>
</gene>
<evidence type="ECO:0008006" key="4">
    <source>
        <dbReference type="Google" id="ProtNLM"/>
    </source>
</evidence>
<dbReference type="Gene3D" id="2.160.20.10">
    <property type="entry name" value="Single-stranded right-handed beta-helix, Pectin lyase-like"/>
    <property type="match status" value="1"/>
</dbReference>
<feature type="signal peptide" evidence="1">
    <location>
        <begin position="1"/>
        <end position="22"/>
    </location>
</feature>
<dbReference type="STRING" id="1703770.AMJ39_07610"/>
<dbReference type="AlphaFoldDB" id="A0A0S7WQW6"/>
<feature type="non-terminal residue" evidence="2">
    <location>
        <position position="387"/>
    </location>
</feature>
<sequence length="387" mass="39906">MKKLTTPALAAAVLGLAIGVSATVYHVPSQYPTIQAGIDAAPEGDTVLVADGTYTGDGNRDLDFGGVNMVVMSENGPEVTIIDCEGSEQDPHRGFDFHCGEDSNSVVKGFTIRNGYASGSGLAGMGGGIRCDTSSPTFEGNMIRENTAEDGGGGIGCRVSYAIIKGNTITKNASGWSGGGVDCAIDDSKILGNLIIGNISARGGGIGCRLGSAPRIFGNMIAGNVAVYGGGIQCFSGSPTIAGNTITANMADWWGGGIYCDHNSCPTIAGNTIAGNTAEDHGGGIYCSYYARPRVTNSILWGDSASLGQEIYLSSGWGGTSAIDVEYSDVEGGSSAVYVEPESRLHWMEGNIDADPIFVEQSWGDYRLLWGSPCIDSGDPDSLDPDG</sequence>
<dbReference type="SMART" id="SM00710">
    <property type="entry name" value="PbH1"/>
    <property type="match status" value="5"/>
</dbReference>
<dbReference type="InterPro" id="IPR006626">
    <property type="entry name" value="PbH1"/>
</dbReference>
<comment type="caution">
    <text evidence="2">The sequence shown here is derived from an EMBL/GenBank/DDBJ whole genome shotgun (WGS) entry which is preliminary data.</text>
</comment>
<dbReference type="InterPro" id="IPR012334">
    <property type="entry name" value="Pectin_lyas_fold"/>
</dbReference>
<accession>A0A0S7WQW6</accession>
<evidence type="ECO:0000313" key="3">
    <source>
        <dbReference type="Proteomes" id="UP000052008"/>
    </source>
</evidence>
<dbReference type="SUPFAM" id="SSF51126">
    <property type="entry name" value="Pectin lyase-like"/>
    <property type="match status" value="1"/>
</dbReference>
<name>A0A0S7WQW6_UNCT6</name>
<dbReference type="Proteomes" id="UP000052008">
    <property type="component" value="Unassembled WGS sequence"/>
</dbReference>
<feature type="chain" id="PRO_5006639573" description="Right handed beta helix domain-containing protein" evidence="1">
    <location>
        <begin position="23"/>
        <end position="387"/>
    </location>
</feature>
<dbReference type="EMBL" id="LIZS01000054">
    <property type="protein sequence ID" value="KPJ52523.1"/>
    <property type="molecule type" value="Genomic_DNA"/>
</dbReference>
<evidence type="ECO:0000256" key="1">
    <source>
        <dbReference type="SAM" id="SignalP"/>
    </source>
</evidence>